<evidence type="ECO:0000313" key="3">
    <source>
        <dbReference type="EMBL" id="CAK9324438.1"/>
    </source>
</evidence>
<dbReference type="EMBL" id="OZ021740">
    <property type="protein sequence ID" value="CAK9324438.1"/>
    <property type="molecule type" value="Genomic_DNA"/>
</dbReference>
<evidence type="ECO:0000313" key="4">
    <source>
        <dbReference type="Proteomes" id="UP001642487"/>
    </source>
</evidence>
<keyword evidence="4" id="KW-1185">Reference proteome</keyword>
<keyword evidence="2" id="KW-0732">Signal</keyword>
<keyword evidence="1" id="KW-0472">Membrane</keyword>
<protein>
    <submittedName>
        <fullName evidence="3">Uncharacterized protein</fullName>
    </submittedName>
</protein>
<sequence length="148" mass="16818">MEKHRFGYALSLSIVVSLALVAFVSCVAAELHRTQTKDLKLDGKLCYLPESRAFGYGVAALACLVVAQGKLYRGDIATERGVEYEQTAAVRGGMVGRRVLLGEKRCIRRRSNSYPHLDMLNRRLRRNSSDQRIQKIYHTAKMNKRFKQ</sequence>
<name>A0ABP0YV72_9ROSI</name>
<gene>
    <name evidence="3" type="ORF">CITCOLO1_LOCUS16672</name>
</gene>
<feature type="chain" id="PRO_5046180016" evidence="2">
    <location>
        <begin position="30"/>
        <end position="148"/>
    </location>
</feature>
<reference evidence="3 4" key="1">
    <citation type="submission" date="2024-03" db="EMBL/GenBank/DDBJ databases">
        <authorList>
            <person name="Gkanogiannis A."/>
            <person name="Becerra Lopez-Lavalle L."/>
        </authorList>
    </citation>
    <scope>NUCLEOTIDE SEQUENCE [LARGE SCALE GENOMIC DNA]</scope>
</reference>
<keyword evidence="1" id="KW-0812">Transmembrane</keyword>
<feature type="signal peptide" evidence="2">
    <location>
        <begin position="1"/>
        <end position="29"/>
    </location>
</feature>
<organism evidence="3 4">
    <name type="scientific">Citrullus colocynthis</name>
    <name type="common">colocynth</name>
    <dbReference type="NCBI Taxonomy" id="252529"/>
    <lineage>
        <taxon>Eukaryota</taxon>
        <taxon>Viridiplantae</taxon>
        <taxon>Streptophyta</taxon>
        <taxon>Embryophyta</taxon>
        <taxon>Tracheophyta</taxon>
        <taxon>Spermatophyta</taxon>
        <taxon>Magnoliopsida</taxon>
        <taxon>eudicotyledons</taxon>
        <taxon>Gunneridae</taxon>
        <taxon>Pentapetalae</taxon>
        <taxon>rosids</taxon>
        <taxon>fabids</taxon>
        <taxon>Cucurbitales</taxon>
        <taxon>Cucurbitaceae</taxon>
        <taxon>Benincaseae</taxon>
        <taxon>Citrullus</taxon>
    </lineage>
</organism>
<dbReference type="PROSITE" id="PS51257">
    <property type="entry name" value="PROKAR_LIPOPROTEIN"/>
    <property type="match status" value="1"/>
</dbReference>
<accession>A0ABP0YV72</accession>
<proteinExistence type="predicted"/>
<evidence type="ECO:0000256" key="2">
    <source>
        <dbReference type="SAM" id="SignalP"/>
    </source>
</evidence>
<feature type="transmembrane region" description="Helical" evidence="1">
    <location>
        <begin position="53"/>
        <end position="72"/>
    </location>
</feature>
<keyword evidence="1" id="KW-1133">Transmembrane helix</keyword>
<evidence type="ECO:0000256" key="1">
    <source>
        <dbReference type="SAM" id="Phobius"/>
    </source>
</evidence>
<dbReference type="Proteomes" id="UP001642487">
    <property type="component" value="Chromosome 6"/>
</dbReference>